<dbReference type="OrthoDB" id="165980at2"/>
<evidence type="ECO:0000313" key="13">
    <source>
        <dbReference type="Proteomes" id="UP000477070"/>
    </source>
</evidence>
<dbReference type="SMART" id="SM00448">
    <property type="entry name" value="REC"/>
    <property type="match status" value="1"/>
</dbReference>
<dbReference type="GO" id="GO:0005829">
    <property type="term" value="C:cytosol"/>
    <property type="evidence" value="ECO:0007669"/>
    <property type="project" value="TreeGrafter"/>
</dbReference>
<dbReference type="PANTHER" id="PTHR48111:SF1">
    <property type="entry name" value="TWO-COMPONENT RESPONSE REGULATOR ORR33"/>
    <property type="match status" value="1"/>
</dbReference>
<name>A0A347VRL1_9HELI</name>
<keyword evidence="2" id="KW-0902">Two-component regulatory system</keyword>
<reference evidence="11 12" key="2">
    <citation type="journal article" date="2016" name="Infect. Immun.">
        <title>Helicobacter saguini, a Novel Helicobacter Isolated from Cotton-Top Tamarins with Ulcerative Colitis, Has Proinflammatory Properties and Induces Typhlocolitis and Dysplasia in Gnotobiotic IL-10-/- Mice.</title>
        <authorList>
            <person name="Shen Z."/>
            <person name="Mannion A."/>
            <person name="Whary M.T."/>
            <person name="Muthupalani S."/>
            <person name="Sheh A."/>
            <person name="Feng Y."/>
            <person name="Gong G."/>
            <person name="Vandamme P."/>
            <person name="Holcombe H.R."/>
            <person name="Paster B.J."/>
            <person name="Fox J.G."/>
        </authorList>
    </citation>
    <scope>NUCLEOTIDE SEQUENCE [LARGE SCALE GENOMIC DNA]</scope>
    <source>
        <strain evidence="11 12">MIT 97-6194</strain>
    </source>
</reference>
<reference evidence="10 13" key="4">
    <citation type="submission" date="2019-12" db="EMBL/GenBank/DDBJ databases">
        <title>Multi-Generational Helicobacter saguini Isolates.</title>
        <authorList>
            <person name="Mannion A."/>
            <person name="Shen Z."/>
            <person name="Fox J.G."/>
        </authorList>
    </citation>
    <scope>NUCLEOTIDE SEQUENCE [LARGE SCALE GENOMIC DNA]</scope>
    <source>
        <strain evidence="10">16-048</strain>
        <strain evidence="13">16-048 (F4)</strain>
    </source>
</reference>
<evidence type="ECO:0000256" key="3">
    <source>
        <dbReference type="ARBA" id="ARBA00023015"/>
    </source>
</evidence>
<dbReference type="Gene3D" id="1.10.10.10">
    <property type="entry name" value="Winged helix-like DNA-binding domain superfamily/Winged helix DNA-binding domain"/>
    <property type="match status" value="1"/>
</dbReference>
<evidence type="ECO:0000256" key="7">
    <source>
        <dbReference type="PROSITE-ProRule" id="PRU01091"/>
    </source>
</evidence>
<dbReference type="EMBL" id="QBIU01000001">
    <property type="protein sequence ID" value="MWV68817.1"/>
    <property type="molecule type" value="Genomic_DNA"/>
</dbReference>
<keyword evidence="3" id="KW-0805">Transcription regulation</keyword>
<dbReference type="Pfam" id="PF00072">
    <property type="entry name" value="Response_reg"/>
    <property type="match status" value="1"/>
</dbReference>
<evidence type="ECO:0000256" key="5">
    <source>
        <dbReference type="ARBA" id="ARBA00023163"/>
    </source>
</evidence>
<dbReference type="InterPro" id="IPR039420">
    <property type="entry name" value="WalR-like"/>
</dbReference>
<dbReference type="CDD" id="cd00383">
    <property type="entry name" value="trans_reg_C"/>
    <property type="match status" value="1"/>
</dbReference>
<keyword evidence="4 7" id="KW-0238">DNA-binding</keyword>
<dbReference type="Proteomes" id="UP000477070">
    <property type="component" value="Unassembled WGS sequence"/>
</dbReference>
<dbReference type="Gene3D" id="6.10.250.690">
    <property type="match status" value="1"/>
</dbReference>
<dbReference type="InterPro" id="IPR036388">
    <property type="entry name" value="WH-like_DNA-bd_sf"/>
</dbReference>
<reference evidence="11 12" key="1">
    <citation type="journal article" date="2014" name="Genome Announc.">
        <title>Draft genome sequences of eight enterohepatic helicobacter species isolated from both laboratory and wild rodents.</title>
        <authorList>
            <person name="Sheh A."/>
            <person name="Shen Z."/>
            <person name="Fox J.G."/>
        </authorList>
    </citation>
    <scope>NUCLEOTIDE SEQUENCE [LARGE SCALE GENOMIC DNA]</scope>
    <source>
        <strain evidence="11 12">MIT 97-6194</strain>
    </source>
</reference>
<feature type="domain" description="Response regulatory" evidence="8">
    <location>
        <begin position="3"/>
        <end position="119"/>
    </location>
</feature>
<feature type="DNA-binding region" description="OmpR/PhoB-type" evidence="7">
    <location>
        <begin position="124"/>
        <end position="223"/>
    </location>
</feature>
<dbReference type="GO" id="GO:0000976">
    <property type="term" value="F:transcription cis-regulatory region binding"/>
    <property type="evidence" value="ECO:0007669"/>
    <property type="project" value="TreeGrafter"/>
</dbReference>
<dbReference type="SUPFAM" id="SSF46894">
    <property type="entry name" value="C-terminal effector domain of the bipartite response regulators"/>
    <property type="match status" value="1"/>
</dbReference>
<dbReference type="GO" id="GO:0000156">
    <property type="term" value="F:phosphorelay response regulator activity"/>
    <property type="evidence" value="ECO:0007669"/>
    <property type="project" value="TreeGrafter"/>
</dbReference>
<feature type="domain" description="OmpR/PhoB-type" evidence="9">
    <location>
        <begin position="124"/>
        <end position="223"/>
    </location>
</feature>
<gene>
    <name evidence="10" type="ORF">DCO61_01935</name>
    <name evidence="11" type="ORF">LS64_005755</name>
</gene>
<dbReference type="GO" id="GO:0006355">
    <property type="term" value="P:regulation of DNA-templated transcription"/>
    <property type="evidence" value="ECO:0007669"/>
    <property type="project" value="InterPro"/>
</dbReference>
<evidence type="ECO:0000313" key="10">
    <source>
        <dbReference type="EMBL" id="MWV68817.1"/>
    </source>
</evidence>
<evidence type="ECO:0000313" key="11">
    <source>
        <dbReference type="EMBL" id="TLD94432.1"/>
    </source>
</evidence>
<dbReference type="AlphaFoldDB" id="A0A347VRL1"/>
<comment type="caution">
    <text evidence="11">The sequence shown here is derived from an EMBL/GenBank/DDBJ whole genome shotgun (WGS) entry which is preliminary data.</text>
</comment>
<keyword evidence="12" id="KW-1185">Reference proteome</keyword>
<dbReference type="GO" id="GO:0032993">
    <property type="term" value="C:protein-DNA complex"/>
    <property type="evidence" value="ECO:0007669"/>
    <property type="project" value="TreeGrafter"/>
</dbReference>
<accession>A0A347VRL1</accession>
<reference evidence="11" key="3">
    <citation type="submission" date="2018-04" db="EMBL/GenBank/DDBJ databases">
        <authorList>
            <person name="Sheh A."/>
            <person name="Shen Z."/>
            <person name="Mannion A.J."/>
            <person name="Fox J.G."/>
        </authorList>
    </citation>
    <scope>NUCLEOTIDE SEQUENCE</scope>
    <source>
        <strain evidence="11">MIT 97-6194</strain>
    </source>
</reference>
<dbReference type="InterPro" id="IPR016032">
    <property type="entry name" value="Sig_transdc_resp-reg_C-effctor"/>
</dbReference>
<proteinExistence type="predicted"/>
<dbReference type="Gene3D" id="3.40.50.2300">
    <property type="match status" value="1"/>
</dbReference>
<dbReference type="InterPro" id="IPR001867">
    <property type="entry name" value="OmpR/PhoB-type_DNA-bd"/>
</dbReference>
<dbReference type="RefSeq" id="WP_034570476.1">
    <property type="nucleotide sequence ID" value="NZ_JRMP02000007.1"/>
</dbReference>
<evidence type="ECO:0000256" key="1">
    <source>
        <dbReference type="ARBA" id="ARBA00022553"/>
    </source>
</evidence>
<feature type="modified residue" description="4-aspartylphosphate" evidence="6">
    <location>
        <position position="52"/>
    </location>
</feature>
<evidence type="ECO:0000259" key="9">
    <source>
        <dbReference type="PROSITE" id="PS51755"/>
    </source>
</evidence>
<dbReference type="PROSITE" id="PS51755">
    <property type="entry name" value="OMPR_PHOB"/>
    <property type="match status" value="1"/>
</dbReference>
<evidence type="ECO:0000313" key="12">
    <source>
        <dbReference type="Proteomes" id="UP000029714"/>
    </source>
</evidence>
<dbReference type="PROSITE" id="PS50110">
    <property type="entry name" value="RESPONSE_REGULATORY"/>
    <property type="match status" value="1"/>
</dbReference>
<dbReference type="STRING" id="1548018.LS64_03130"/>
<dbReference type="EMBL" id="JRMP02000007">
    <property type="protein sequence ID" value="TLD94432.1"/>
    <property type="molecule type" value="Genomic_DNA"/>
</dbReference>
<evidence type="ECO:0000256" key="4">
    <source>
        <dbReference type="ARBA" id="ARBA00023125"/>
    </source>
</evidence>
<dbReference type="InterPro" id="IPR011006">
    <property type="entry name" value="CheY-like_superfamily"/>
</dbReference>
<dbReference type="Pfam" id="PF00486">
    <property type="entry name" value="Trans_reg_C"/>
    <property type="match status" value="1"/>
</dbReference>
<evidence type="ECO:0000256" key="6">
    <source>
        <dbReference type="PROSITE-ProRule" id="PRU00169"/>
    </source>
</evidence>
<keyword evidence="5" id="KW-0804">Transcription</keyword>
<dbReference type="SUPFAM" id="SSF52172">
    <property type="entry name" value="CheY-like"/>
    <property type="match status" value="1"/>
</dbReference>
<dbReference type="PANTHER" id="PTHR48111">
    <property type="entry name" value="REGULATOR OF RPOS"/>
    <property type="match status" value="1"/>
</dbReference>
<evidence type="ECO:0000256" key="2">
    <source>
        <dbReference type="ARBA" id="ARBA00023012"/>
    </source>
</evidence>
<dbReference type="InterPro" id="IPR001789">
    <property type="entry name" value="Sig_transdc_resp-reg_receiver"/>
</dbReference>
<evidence type="ECO:0000259" key="8">
    <source>
        <dbReference type="PROSITE" id="PS50110"/>
    </source>
</evidence>
<organism evidence="11 12">
    <name type="scientific">Helicobacter saguini</name>
    <dbReference type="NCBI Taxonomy" id="1548018"/>
    <lineage>
        <taxon>Bacteria</taxon>
        <taxon>Pseudomonadati</taxon>
        <taxon>Campylobacterota</taxon>
        <taxon>Epsilonproteobacteria</taxon>
        <taxon>Campylobacterales</taxon>
        <taxon>Helicobacteraceae</taxon>
        <taxon>Helicobacter</taxon>
    </lineage>
</organism>
<dbReference type="Proteomes" id="UP000029714">
    <property type="component" value="Unassembled WGS sequence"/>
</dbReference>
<keyword evidence="1 6" id="KW-0597">Phosphoprotein</keyword>
<protein>
    <submittedName>
        <fullName evidence="10 11">Response regulator</fullName>
    </submittedName>
</protein>
<dbReference type="SMART" id="SM00862">
    <property type="entry name" value="Trans_reg_C"/>
    <property type="match status" value="1"/>
</dbReference>
<sequence length="223" mass="26096">MIKILVLENDLETFNSLQQYLSEFDYEPIFLESTDKILSTIMENRIDVILIDLVLNDADEKDKFYICRQIREITKMPIIITSFSNDVGHKISAFEDGADDYLTKPYHLDELNARIKALLRRLETQEMIFGSLQIDPKKRIVKLKNEYLELTNTEFDILLFLIENRLQPVSRDRIAHTINAIHEDTGLRSIDTHIRNLRNKLGDSAKEPKYIQSVWGIGYKFCI</sequence>